<organism evidence="1 2">
    <name type="scientific">Candida boidinii</name>
    <name type="common">Yeast</name>
    <dbReference type="NCBI Taxonomy" id="5477"/>
    <lineage>
        <taxon>Eukaryota</taxon>
        <taxon>Fungi</taxon>
        <taxon>Dikarya</taxon>
        <taxon>Ascomycota</taxon>
        <taxon>Saccharomycotina</taxon>
        <taxon>Pichiomycetes</taxon>
        <taxon>Pichiales</taxon>
        <taxon>Pichiaceae</taxon>
        <taxon>Ogataea</taxon>
        <taxon>Ogataea/Candida clade</taxon>
    </lineage>
</organism>
<dbReference type="EMBL" id="BSXV01001458">
    <property type="protein sequence ID" value="GME92911.1"/>
    <property type="molecule type" value="Genomic_DNA"/>
</dbReference>
<reference evidence="1" key="1">
    <citation type="submission" date="2023-04" db="EMBL/GenBank/DDBJ databases">
        <title>Candida boidinii NBRC 1967.</title>
        <authorList>
            <person name="Ichikawa N."/>
            <person name="Sato H."/>
            <person name="Tonouchi N."/>
        </authorList>
    </citation>
    <scope>NUCLEOTIDE SEQUENCE</scope>
    <source>
        <strain evidence="1">NBRC 1967</strain>
    </source>
</reference>
<gene>
    <name evidence="1" type="ORF">Cboi01_000293400</name>
</gene>
<protein>
    <submittedName>
        <fullName evidence="1">Unnamed protein product</fullName>
    </submittedName>
</protein>
<dbReference type="Proteomes" id="UP001165101">
    <property type="component" value="Unassembled WGS sequence"/>
</dbReference>
<sequence>MARQNFIGFVVSQGKMDKTIKVRVLQKVFNKKVHKQFFKRKDYLVHDQANICREGDMVRIEATRPLSARKFFAVAEIKRNKGQEFIRYQSEAKDMVNQEEREKAIDFLKRRDIIDETKTDSLYNDLNEIKDLKKYKNLNELSEQDQEKILKLKEKYYINTNWENDSILKESIINKENDLFETDLIKISNKLSDLNLSIKLNSKINELINDESSETFKIISNKMNITNETKKNIKKNLIKKFLKTTPNDELIKLGIVI</sequence>
<comment type="caution">
    <text evidence="1">The sequence shown here is derived from an EMBL/GenBank/DDBJ whole genome shotgun (WGS) entry which is preliminary data.</text>
</comment>
<accession>A0ACB5TQQ9</accession>
<keyword evidence="2" id="KW-1185">Reference proteome</keyword>
<evidence type="ECO:0000313" key="1">
    <source>
        <dbReference type="EMBL" id="GME92911.1"/>
    </source>
</evidence>
<name>A0ACB5TQQ9_CANBO</name>
<proteinExistence type="predicted"/>
<evidence type="ECO:0000313" key="2">
    <source>
        <dbReference type="Proteomes" id="UP001165101"/>
    </source>
</evidence>